<dbReference type="InterPro" id="IPR011990">
    <property type="entry name" value="TPR-like_helical_dom_sf"/>
</dbReference>
<dbReference type="PROSITE" id="PS51375">
    <property type="entry name" value="PPR"/>
    <property type="match status" value="1"/>
</dbReference>
<accession>A0A1S4AI53</accession>
<dbReference type="AlphaFoldDB" id="A0A1S4AI53"/>
<dbReference type="SMR" id="A0A1S4AI53"/>
<proteinExistence type="predicted"/>
<dbReference type="InterPro" id="IPR002885">
    <property type="entry name" value="PPR_rpt"/>
</dbReference>
<sequence>MPISWCSRKQPTASFSSIEAEYHVVASALSERNWITHLLKDLHVPLSASPTILCDNLGVTYIAENPVHHTKMKHLEVDLHFVRNHVLSGLVRVTHIHFADQLADLLTKLLSKPAFQRMLPKLGIMGNFDAARKVLNTMPSQDIAAWNALISAYEQSGKPKVALAVFNELQLIKKAKPDEVTLVCTLSACAQLGAIDLGGWIHVFSAVHRRQRLIAIAKKAQASSLSQMRYYLRNCEVSHFAVIANAML</sequence>
<dbReference type="STRING" id="4097.A0A1S4AI53"/>
<dbReference type="OrthoDB" id="9990610at2759"/>
<reference evidence="3" key="1">
    <citation type="submission" date="2025-08" db="UniProtKB">
        <authorList>
            <consortium name="RefSeq"/>
        </authorList>
    </citation>
    <scope>IDENTIFICATION</scope>
</reference>
<dbReference type="RefSeq" id="XP_016476380.1">
    <property type="nucleotide sequence ID" value="XM_016620894.1"/>
</dbReference>
<dbReference type="PaxDb" id="4097-A0A1S4AI53"/>
<organism evidence="3">
    <name type="scientific">Nicotiana tabacum</name>
    <name type="common">Common tobacco</name>
    <dbReference type="NCBI Taxonomy" id="4097"/>
    <lineage>
        <taxon>Eukaryota</taxon>
        <taxon>Viridiplantae</taxon>
        <taxon>Streptophyta</taxon>
        <taxon>Embryophyta</taxon>
        <taxon>Tracheophyta</taxon>
        <taxon>Spermatophyta</taxon>
        <taxon>Magnoliopsida</taxon>
        <taxon>eudicotyledons</taxon>
        <taxon>Gunneridae</taxon>
        <taxon>Pentapetalae</taxon>
        <taxon>asterids</taxon>
        <taxon>lamiids</taxon>
        <taxon>Solanales</taxon>
        <taxon>Solanaceae</taxon>
        <taxon>Nicotianoideae</taxon>
        <taxon>Nicotianeae</taxon>
        <taxon>Nicotiana</taxon>
    </lineage>
</organism>
<name>A0A1S4AI53_TOBAC</name>
<dbReference type="PANTHER" id="PTHR11439:SF464">
    <property type="entry name" value="REVERSE TRANSCRIPTASE TY1_COPIA-TYPE DOMAIN-CONTAINING PROTEIN"/>
    <property type="match status" value="1"/>
</dbReference>
<dbReference type="KEGG" id="nta:107797967"/>
<dbReference type="NCBIfam" id="TIGR00756">
    <property type="entry name" value="PPR"/>
    <property type="match status" value="1"/>
</dbReference>
<evidence type="ECO:0000256" key="1">
    <source>
        <dbReference type="ARBA" id="ARBA00022737"/>
    </source>
</evidence>
<dbReference type="CDD" id="cd09272">
    <property type="entry name" value="RNase_HI_RT_Ty1"/>
    <property type="match status" value="1"/>
</dbReference>
<dbReference type="Pfam" id="PF13041">
    <property type="entry name" value="PPR_2"/>
    <property type="match status" value="1"/>
</dbReference>
<keyword evidence="1" id="KW-0677">Repeat</keyword>
<dbReference type="Gene3D" id="1.25.40.10">
    <property type="entry name" value="Tetratricopeptide repeat domain"/>
    <property type="match status" value="1"/>
</dbReference>
<evidence type="ECO:0000256" key="2">
    <source>
        <dbReference type="PROSITE-ProRule" id="PRU00708"/>
    </source>
</evidence>
<evidence type="ECO:0000313" key="3">
    <source>
        <dbReference type="RefSeq" id="XP_016476380.1"/>
    </source>
</evidence>
<protein>
    <submittedName>
        <fullName evidence="3">Pentatricopeptide repeat-containing protein At2g29760, chloroplastic-like</fullName>
    </submittedName>
</protein>
<gene>
    <name evidence="3" type="primary">LOC107797967</name>
</gene>
<feature type="repeat" description="PPR" evidence="2">
    <location>
        <begin position="142"/>
        <end position="177"/>
    </location>
</feature>
<dbReference type="PANTHER" id="PTHR11439">
    <property type="entry name" value="GAG-POL-RELATED RETROTRANSPOSON"/>
    <property type="match status" value="1"/>
</dbReference>